<dbReference type="HAMAP" id="MF_00278">
    <property type="entry name" value="HisH"/>
    <property type="match status" value="1"/>
</dbReference>
<dbReference type="GO" id="GO:0016829">
    <property type="term" value="F:lyase activity"/>
    <property type="evidence" value="ECO:0007669"/>
    <property type="project" value="UniProtKB-KW"/>
</dbReference>
<dbReference type="PANTHER" id="PTHR42701">
    <property type="entry name" value="IMIDAZOLE GLYCEROL PHOSPHATE SYNTHASE SUBUNIT HISH"/>
    <property type="match status" value="1"/>
</dbReference>
<evidence type="ECO:0000256" key="2">
    <source>
        <dbReference type="ARBA" id="ARBA00011152"/>
    </source>
</evidence>
<dbReference type="Gene3D" id="3.40.50.880">
    <property type="match status" value="1"/>
</dbReference>
<keyword evidence="7 10" id="KW-0456">Lyase</keyword>
<feature type="active site" evidence="10">
    <location>
        <position position="184"/>
    </location>
</feature>
<dbReference type="EC" id="3.5.1.2" evidence="10"/>
<dbReference type="Proteomes" id="UP000830116">
    <property type="component" value="Chromosome"/>
</dbReference>
<dbReference type="RefSeq" id="WP_243539214.1">
    <property type="nucleotide sequence ID" value="NZ_CP093442.1"/>
</dbReference>
<organism evidence="12 13">
    <name type="scientific">Bdellovibrio reynosensis</name>
    <dbReference type="NCBI Taxonomy" id="2835041"/>
    <lineage>
        <taxon>Bacteria</taxon>
        <taxon>Pseudomonadati</taxon>
        <taxon>Bdellovibrionota</taxon>
        <taxon>Bdellovibrionia</taxon>
        <taxon>Bdellovibrionales</taxon>
        <taxon>Pseudobdellovibrionaceae</taxon>
        <taxon>Bdellovibrio</taxon>
    </lineage>
</organism>
<dbReference type="InterPro" id="IPR029062">
    <property type="entry name" value="Class_I_gatase-like"/>
</dbReference>
<feature type="active site" description="Nucleophile" evidence="10">
    <location>
        <position position="79"/>
    </location>
</feature>
<dbReference type="EMBL" id="CP093442">
    <property type="protein sequence ID" value="UOF02239.1"/>
    <property type="molecule type" value="Genomic_DNA"/>
</dbReference>
<evidence type="ECO:0000259" key="11">
    <source>
        <dbReference type="Pfam" id="PF00117"/>
    </source>
</evidence>
<dbReference type="Pfam" id="PF00117">
    <property type="entry name" value="GATase"/>
    <property type="match status" value="1"/>
</dbReference>
<dbReference type="InterPro" id="IPR017926">
    <property type="entry name" value="GATASE"/>
</dbReference>
<evidence type="ECO:0000313" key="12">
    <source>
        <dbReference type="EMBL" id="UOF02239.1"/>
    </source>
</evidence>
<keyword evidence="4 10" id="KW-0378">Hydrolase</keyword>
<evidence type="ECO:0000256" key="3">
    <source>
        <dbReference type="ARBA" id="ARBA00022605"/>
    </source>
</evidence>
<proteinExistence type="inferred from homology"/>
<dbReference type="NCBIfam" id="TIGR01855">
    <property type="entry name" value="IMP_synth_hisH"/>
    <property type="match status" value="1"/>
</dbReference>
<dbReference type="PIRSF" id="PIRSF000495">
    <property type="entry name" value="Amidotransf_hisH"/>
    <property type="match status" value="1"/>
</dbReference>
<feature type="domain" description="Glutamine amidotransferase" evidence="11">
    <location>
        <begin position="4"/>
        <end position="187"/>
    </location>
</feature>
<evidence type="ECO:0000256" key="5">
    <source>
        <dbReference type="ARBA" id="ARBA00022962"/>
    </source>
</evidence>
<keyword evidence="3 10" id="KW-0028">Amino-acid biosynthesis</keyword>
<keyword evidence="10" id="KW-0963">Cytoplasm</keyword>
<evidence type="ECO:0000256" key="10">
    <source>
        <dbReference type="HAMAP-Rule" id="MF_00278"/>
    </source>
</evidence>
<dbReference type="PANTHER" id="PTHR42701:SF1">
    <property type="entry name" value="IMIDAZOLE GLYCEROL PHOSPHATE SYNTHASE SUBUNIT HISH"/>
    <property type="match status" value="1"/>
</dbReference>
<gene>
    <name evidence="10 12" type="primary">hisH</name>
    <name evidence="12" type="ORF">MNR06_04660</name>
</gene>
<evidence type="ECO:0000256" key="1">
    <source>
        <dbReference type="ARBA" id="ARBA00005091"/>
    </source>
</evidence>
<keyword evidence="6 10" id="KW-0368">Histidine biosynthesis</keyword>
<dbReference type="CDD" id="cd01748">
    <property type="entry name" value="GATase1_IGP_Synthase"/>
    <property type="match status" value="1"/>
</dbReference>
<evidence type="ECO:0000256" key="4">
    <source>
        <dbReference type="ARBA" id="ARBA00022801"/>
    </source>
</evidence>
<reference evidence="12" key="1">
    <citation type="submission" date="2022-03" db="EMBL/GenBank/DDBJ databases">
        <title>Genome Identification and Characterization of new species Bdellovibrio reynosense LBG001 sp. nov. from a Mexico soil sample.</title>
        <authorList>
            <person name="Camilli A."/>
            <person name="Ajao Y."/>
            <person name="Guo X."/>
        </authorList>
    </citation>
    <scope>NUCLEOTIDE SEQUENCE</scope>
    <source>
        <strain evidence="12">LBG001</strain>
    </source>
</reference>
<comment type="catalytic activity">
    <reaction evidence="9 10">
        <text>L-glutamine + H2O = L-glutamate + NH4(+)</text>
        <dbReference type="Rhea" id="RHEA:15889"/>
        <dbReference type="ChEBI" id="CHEBI:15377"/>
        <dbReference type="ChEBI" id="CHEBI:28938"/>
        <dbReference type="ChEBI" id="CHEBI:29985"/>
        <dbReference type="ChEBI" id="CHEBI:58359"/>
        <dbReference type="EC" id="3.5.1.2"/>
    </reaction>
</comment>
<evidence type="ECO:0000256" key="9">
    <source>
        <dbReference type="ARBA" id="ARBA00049534"/>
    </source>
</evidence>
<dbReference type="InterPro" id="IPR010139">
    <property type="entry name" value="Imidazole-glycPsynth_HisH"/>
</dbReference>
<keyword evidence="13" id="KW-1185">Reference proteome</keyword>
<evidence type="ECO:0000256" key="7">
    <source>
        <dbReference type="ARBA" id="ARBA00023239"/>
    </source>
</evidence>
<feature type="active site" evidence="10">
    <location>
        <position position="182"/>
    </location>
</feature>
<dbReference type="PROSITE" id="PS51273">
    <property type="entry name" value="GATASE_TYPE_1"/>
    <property type="match status" value="1"/>
</dbReference>
<comment type="catalytic activity">
    <reaction evidence="8 10">
        <text>5-[(5-phospho-1-deoxy-D-ribulos-1-ylimino)methylamino]-1-(5-phospho-beta-D-ribosyl)imidazole-4-carboxamide + L-glutamine = D-erythro-1-(imidazol-4-yl)glycerol 3-phosphate + 5-amino-1-(5-phospho-beta-D-ribosyl)imidazole-4-carboxamide + L-glutamate + H(+)</text>
        <dbReference type="Rhea" id="RHEA:24793"/>
        <dbReference type="ChEBI" id="CHEBI:15378"/>
        <dbReference type="ChEBI" id="CHEBI:29985"/>
        <dbReference type="ChEBI" id="CHEBI:58278"/>
        <dbReference type="ChEBI" id="CHEBI:58359"/>
        <dbReference type="ChEBI" id="CHEBI:58475"/>
        <dbReference type="ChEBI" id="CHEBI:58525"/>
        <dbReference type="EC" id="4.3.2.10"/>
    </reaction>
</comment>
<name>A0ABY4CBT3_9BACT</name>
<evidence type="ECO:0000313" key="13">
    <source>
        <dbReference type="Proteomes" id="UP000830116"/>
    </source>
</evidence>
<comment type="subunit">
    <text evidence="2 10">Heterodimer of HisH and HisF.</text>
</comment>
<accession>A0ABY4CBT3</accession>
<protein>
    <recommendedName>
        <fullName evidence="10">Imidazole glycerol phosphate synthase subunit HisH</fullName>
        <ecNumber evidence="10">4.3.2.10</ecNumber>
    </recommendedName>
    <alternativeName>
        <fullName evidence="10">IGP synthase glutaminase subunit</fullName>
        <ecNumber evidence="10">3.5.1.2</ecNumber>
    </alternativeName>
    <alternativeName>
        <fullName evidence="10">IGP synthase subunit HisH</fullName>
    </alternativeName>
    <alternativeName>
        <fullName evidence="10">ImGP synthase subunit HisH</fullName>
        <shortName evidence="10">IGPS subunit HisH</shortName>
    </alternativeName>
</protein>
<sequence length="201" mass="22320">MIGILDYGVGNIRSIDNIIRKVGGSTILVKDLADLKNVQKLILPGVGHFASAMKELKSRNGDGLIREYVKEGKPLLGICLGMQLLFDRSEEGDAEGLGIISGEVKKFNLPPKLKVPHVGFNRVNFKSSKLMDEESVSNNKFYFTHSYFCVPTDAQNILGTTNYGIEFTSAVQTGNVYGVQFHPEKSHVFGMKLMKAFWEMK</sequence>
<comment type="function">
    <text evidence="10">IGPS catalyzes the conversion of PRFAR and glutamine to IGP, AICAR and glutamate. The HisH subunit catalyzes the hydrolysis of glutamine to glutamate and ammonia as part of the synthesis of IGP and AICAR. The resulting ammonia molecule is channeled to the active site of HisF.</text>
</comment>
<evidence type="ECO:0000256" key="6">
    <source>
        <dbReference type="ARBA" id="ARBA00023102"/>
    </source>
</evidence>
<keyword evidence="5 10" id="KW-0315">Glutamine amidotransferase</keyword>
<comment type="subcellular location">
    <subcellularLocation>
        <location evidence="10">Cytoplasm</location>
    </subcellularLocation>
</comment>
<dbReference type="EC" id="4.3.2.10" evidence="10"/>
<evidence type="ECO:0000256" key="8">
    <source>
        <dbReference type="ARBA" id="ARBA00047838"/>
    </source>
</evidence>
<dbReference type="SUPFAM" id="SSF52317">
    <property type="entry name" value="Class I glutamine amidotransferase-like"/>
    <property type="match status" value="1"/>
</dbReference>
<comment type="pathway">
    <text evidence="1 10">Amino-acid biosynthesis; L-histidine biosynthesis; L-histidine from 5-phospho-alpha-D-ribose 1-diphosphate: step 5/9.</text>
</comment>